<accession>A0AAU9TVE9</accession>
<gene>
    <name evidence="3" type="ORF">EEDITHA_LOCUS4660</name>
</gene>
<reference evidence="3" key="1">
    <citation type="submission" date="2022-03" db="EMBL/GenBank/DDBJ databases">
        <authorList>
            <person name="Tunstrom K."/>
        </authorList>
    </citation>
    <scope>NUCLEOTIDE SEQUENCE</scope>
</reference>
<evidence type="ECO:0000256" key="1">
    <source>
        <dbReference type="SAM" id="Coils"/>
    </source>
</evidence>
<feature type="compositionally biased region" description="Polar residues" evidence="2">
    <location>
        <begin position="28"/>
        <end position="43"/>
    </location>
</feature>
<dbReference type="EMBL" id="CAKOGL010000007">
    <property type="protein sequence ID" value="CAH2088505.1"/>
    <property type="molecule type" value="Genomic_DNA"/>
</dbReference>
<keyword evidence="4" id="KW-1185">Reference proteome</keyword>
<comment type="caution">
    <text evidence="3">The sequence shown here is derived from an EMBL/GenBank/DDBJ whole genome shotgun (WGS) entry which is preliminary data.</text>
</comment>
<feature type="region of interest" description="Disordered" evidence="2">
    <location>
        <begin position="126"/>
        <end position="146"/>
    </location>
</feature>
<name>A0AAU9TVE9_EUPED</name>
<organism evidence="3 4">
    <name type="scientific">Euphydryas editha</name>
    <name type="common">Edith's checkerspot</name>
    <dbReference type="NCBI Taxonomy" id="104508"/>
    <lineage>
        <taxon>Eukaryota</taxon>
        <taxon>Metazoa</taxon>
        <taxon>Ecdysozoa</taxon>
        <taxon>Arthropoda</taxon>
        <taxon>Hexapoda</taxon>
        <taxon>Insecta</taxon>
        <taxon>Pterygota</taxon>
        <taxon>Neoptera</taxon>
        <taxon>Endopterygota</taxon>
        <taxon>Lepidoptera</taxon>
        <taxon>Glossata</taxon>
        <taxon>Ditrysia</taxon>
        <taxon>Papilionoidea</taxon>
        <taxon>Nymphalidae</taxon>
        <taxon>Nymphalinae</taxon>
        <taxon>Euphydryas</taxon>
    </lineage>
</organism>
<feature type="coiled-coil region" evidence="1">
    <location>
        <begin position="99"/>
        <end position="126"/>
    </location>
</feature>
<evidence type="ECO:0000256" key="2">
    <source>
        <dbReference type="SAM" id="MobiDB-lite"/>
    </source>
</evidence>
<evidence type="ECO:0000313" key="3">
    <source>
        <dbReference type="EMBL" id="CAH2088505.1"/>
    </source>
</evidence>
<feature type="region of interest" description="Disordered" evidence="2">
    <location>
        <begin position="1"/>
        <end position="47"/>
    </location>
</feature>
<sequence>MNTYAKTLLPQTGIDASDAKESRSSSSLNPNNWPRSDSGSSWRRSLEGGGLSRAFAEGNTKVQEPEGYLCESPKKVATGMKEVVEELASRNTIEEVVQLRALVAELRRVEKRFLDLKTKVEKQMEKLMQSQAAAPTKPRKSDDWEEREQSLVVKIGNMLNARIEALNNRLLPERTFRPPLAADQRREALASESAELHG</sequence>
<dbReference type="AlphaFoldDB" id="A0AAU9TVE9"/>
<feature type="compositionally biased region" description="Basic and acidic residues" evidence="2">
    <location>
        <begin position="183"/>
        <end position="198"/>
    </location>
</feature>
<evidence type="ECO:0000313" key="4">
    <source>
        <dbReference type="Proteomes" id="UP001153954"/>
    </source>
</evidence>
<dbReference type="Proteomes" id="UP001153954">
    <property type="component" value="Unassembled WGS sequence"/>
</dbReference>
<protein>
    <submittedName>
        <fullName evidence="3">Uncharacterized protein</fullName>
    </submittedName>
</protein>
<feature type="region of interest" description="Disordered" evidence="2">
    <location>
        <begin position="174"/>
        <end position="198"/>
    </location>
</feature>
<proteinExistence type="predicted"/>
<keyword evidence="1" id="KW-0175">Coiled coil</keyword>